<reference evidence="2 3" key="1">
    <citation type="submission" date="2016-09" db="EMBL/GenBank/DDBJ databases">
        <authorList>
            <person name="Capua I."/>
            <person name="De Benedictis P."/>
            <person name="Joannis T."/>
            <person name="Lombin L.H."/>
            <person name="Cattoli G."/>
        </authorList>
    </citation>
    <scope>NUCLEOTIDE SEQUENCE [LARGE SCALE GENOMIC DNA]</scope>
    <source>
        <strain evidence="2 3">IMI 309357</strain>
    </source>
</reference>
<comment type="caution">
    <text evidence="2">The sequence shown here is derived from an EMBL/GenBank/DDBJ whole genome shotgun (WGS) entry which is preliminary data.</text>
</comment>
<dbReference type="GeneID" id="34554253"/>
<sequence length="70" mass="7594">MHFFSLIVLASTALAAALPEPQECNPYYNCCTYKETPCNNRGDHCTATCNEEVRRGLCNDLGSGSLSCST</sequence>
<name>A0A1G4BR05_9PEZI</name>
<dbReference type="AlphaFoldDB" id="A0A1G4BR05"/>
<organism evidence="2 3">
    <name type="scientific">Colletotrichum orchidophilum</name>
    <dbReference type="NCBI Taxonomy" id="1209926"/>
    <lineage>
        <taxon>Eukaryota</taxon>
        <taxon>Fungi</taxon>
        <taxon>Dikarya</taxon>
        <taxon>Ascomycota</taxon>
        <taxon>Pezizomycotina</taxon>
        <taxon>Sordariomycetes</taxon>
        <taxon>Hypocreomycetidae</taxon>
        <taxon>Glomerellales</taxon>
        <taxon>Glomerellaceae</taxon>
        <taxon>Colletotrichum</taxon>
    </lineage>
</organism>
<evidence type="ECO:0000313" key="3">
    <source>
        <dbReference type="Proteomes" id="UP000176998"/>
    </source>
</evidence>
<accession>A0A1G4BR05</accession>
<gene>
    <name evidence="2" type="ORF">CORC01_01087</name>
</gene>
<dbReference type="Proteomes" id="UP000176998">
    <property type="component" value="Unassembled WGS sequence"/>
</dbReference>
<proteinExistence type="predicted"/>
<feature type="signal peptide" evidence="1">
    <location>
        <begin position="1"/>
        <end position="17"/>
    </location>
</feature>
<feature type="chain" id="PRO_5009603204" evidence="1">
    <location>
        <begin position="18"/>
        <end position="70"/>
    </location>
</feature>
<evidence type="ECO:0000313" key="2">
    <source>
        <dbReference type="EMBL" id="OHF03768.1"/>
    </source>
</evidence>
<protein>
    <submittedName>
        <fullName evidence="2">Uncharacterized protein</fullName>
    </submittedName>
</protein>
<evidence type="ECO:0000256" key="1">
    <source>
        <dbReference type="SAM" id="SignalP"/>
    </source>
</evidence>
<dbReference type="EMBL" id="MJBS01000005">
    <property type="protein sequence ID" value="OHF03768.1"/>
    <property type="molecule type" value="Genomic_DNA"/>
</dbReference>
<keyword evidence="3" id="KW-1185">Reference proteome</keyword>
<dbReference type="OrthoDB" id="4827169at2759"/>
<keyword evidence="1" id="KW-0732">Signal</keyword>
<dbReference type="RefSeq" id="XP_022480904.1">
    <property type="nucleotide sequence ID" value="XM_022612743.1"/>
</dbReference>